<comment type="caution">
    <text evidence="1">The sequence shown here is derived from an EMBL/GenBank/DDBJ whole genome shotgun (WGS) entry which is preliminary data.</text>
</comment>
<name>A0A927DXH0_KLEPN</name>
<dbReference type="Proteomes" id="UP000609027">
    <property type="component" value="Unassembled WGS sequence"/>
</dbReference>
<dbReference type="AlphaFoldDB" id="A0A927DXH0"/>
<organism evidence="1 2">
    <name type="scientific">Klebsiella pneumoniae</name>
    <dbReference type="NCBI Taxonomy" id="573"/>
    <lineage>
        <taxon>Bacteria</taxon>
        <taxon>Pseudomonadati</taxon>
        <taxon>Pseudomonadota</taxon>
        <taxon>Gammaproteobacteria</taxon>
        <taxon>Enterobacterales</taxon>
        <taxon>Enterobacteriaceae</taxon>
        <taxon>Klebsiella/Raoultella group</taxon>
        <taxon>Klebsiella</taxon>
        <taxon>Klebsiella pneumoniae complex</taxon>
    </lineage>
</organism>
<evidence type="ECO:0000313" key="1">
    <source>
        <dbReference type="EMBL" id="MBD3720893.1"/>
    </source>
</evidence>
<reference evidence="1" key="1">
    <citation type="submission" date="2020-07" db="EMBL/GenBank/DDBJ databases">
        <title>Clinical and genomic characterization of carbapenemase-producing Enterobacterales causing secondary infections during the COVID-19 crisis at a New York City hospital.</title>
        <authorList>
            <person name="Gomez-Simmonds A."/>
            <person name="Annavajhala M.K."/>
            <person name="Uhlemann A.-C."/>
        </authorList>
    </citation>
    <scope>NUCLEOTIDE SEQUENCE</scope>
    <source>
        <strain evidence="1">NK1607</strain>
    </source>
</reference>
<accession>A0A927DXH0</accession>
<proteinExistence type="predicted"/>
<gene>
    <name evidence="1" type="ORF">IE992_06225</name>
</gene>
<dbReference type="EMBL" id="JACXTJ010000001">
    <property type="protein sequence ID" value="MBD3720893.1"/>
    <property type="molecule type" value="Genomic_DNA"/>
</dbReference>
<protein>
    <submittedName>
        <fullName evidence="1">Uncharacterized protein</fullName>
    </submittedName>
</protein>
<sequence>MCWDAAGIAGAEFVSYDMFMAPRVPVLRSLLCRSPPAMGNCSSAIAYLSGVEAADAAIQNAHRYANLLNIPVRQNDGAFLGIS</sequence>
<evidence type="ECO:0000313" key="2">
    <source>
        <dbReference type="Proteomes" id="UP000609027"/>
    </source>
</evidence>